<dbReference type="InterPro" id="IPR048389">
    <property type="entry name" value="YciQ-like_C"/>
</dbReference>
<dbReference type="Pfam" id="PF09972">
    <property type="entry name" value="DUF2207"/>
    <property type="match status" value="1"/>
</dbReference>
<evidence type="ECO:0008006" key="6">
    <source>
        <dbReference type="Google" id="ProtNLM"/>
    </source>
</evidence>
<keyword evidence="1" id="KW-1133">Transmembrane helix</keyword>
<protein>
    <recommendedName>
        <fullName evidence="6">DUF2207 domain-containing protein</fullName>
    </recommendedName>
</protein>
<keyword evidence="1" id="KW-0472">Membrane</keyword>
<evidence type="ECO:0000313" key="5">
    <source>
        <dbReference type="Proteomes" id="UP000319525"/>
    </source>
</evidence>
<dbReference type="InterPro" id="IPR018702">
    <property type="entry name" value="DUF2207"/>
</dbReference>
<evidence type="ECO:0000256" key="1">
    <source>
        <dbReference type="SAM" id="Phobius"/>
    </source>
</evidence>
<keyword evidence="1" id="KW-0812">Transmembrane</keyword>
<feature type="transmembrane region" description="Helical" evidence="1">
    <location>
        <begin position="265"/>
        <end position="287"/>
    </location>
</feature>
<sequence>MMHDLASSSLRIRRAWAAALIVAITLLIVIGAPHAASADTSEFTFDSFDAEMTLSRADDGHAELAVTETLVARFPEKDQNRGIVRAIPDDYDGVPLQTRIISVTDASGTTVPYEVEQDRREVRVLTGDDSYVRGVQTYVISYIQRDTIRSFADTDADEFYRDVNGTQWDQPFGAVSVRLTVDPALALALKDGAASCYVGRQGSDQRCDITETGQPDGSAVFSAGERSLSTRENVTIAVGFVRGTFVPGDVVRTPLEQFSVDAAPLLAGASIAAVGLGVVGVGAAFAARRRGRDAPGRGVIVPEYGPPEGLDVVQGAELVQRRGAGIPAALLDAAVAGHLRIVESPGDRGALELEFSRAAGAPALHAAIIRAVFGDAPHPGQRVRLGPDRQDVAKALQKLPASASAELRTRGWTEKQKPGRSILAATVVVFAFVVSVVALILAAVGTAPVWWQIVAIPATVVLGILAFVVLRYRDRITDAGAPARDHLRGLRDYLQLAEADRMRVLQSPRGAERTPVDPGDPRQVLHLYERLLPWAVVWGVEKEWAEALDTRVRETGADLPWYAGGDGFSAVAFATTLGSLHSASTPVAVTTSGAGSFSGGSFGGGFSGGGMGGGGGGGR</sequence>
<name>A0A4Y3QHX6_MICTE</name>
<feature type="domain" description="Predicted membrane protein YciQ-like C-terminal" evidence="3">
    <location>
        <begin position="302"/>
        <end position="548"/>
    </location>
</feature>
<comment type="caution">
    <text evidence="4">The sequence shown here is derived from an EMBL/GenBank/DDBJ whole genome shotgun (WGS) entry which is preliminary data.</text>
</comment>
<dbReference type="EMBL" id="BJML01000001">
    <property type="protein sequence ID" value="GEB44118.1"/>
    <property type="molecule type" value="Genomic_DNA"/>
</dbReference>
<feature type="transmembrane region" description="Helical" evidence="1">
    <location>
        <begin position="422"/>
        <end position="443"/>
    </location>
</feature>
<proteinExistence type="predicted"/>
<dbReference type="AlphaFoldDB" id="A0A4Y3QHX6"/>
<gene>
    <name evidence="4" type="ORF">MTE01_00630</name>
</gene>
<organism evidence="4 5">
    <name type="scientific">Microbacterium testaceum</name>
    <name type="common">Aureobacterium testaceum</name>
    <name type="synonym">Brevibacterium testaceum</name>
    <dbReference type="NCBI Taxonomy" id="2033"/>
    <lineage>
        <taxon>Bacteria</taxon>
        <taxon>Bacillati</taxon>
        <taxon>Actinomycetota</taxon>
        <taxon>Actinomycetes</taxon>
        <taxon>Micrococcales</taxon>
        <taxon>Microbacteriaceae</taxon>
        <taxon>Microbacterium</taxon>
    </lineage>
</organism>
<feature type="transmembrane region" description="Helical" evidence="1">
    <location>
        <begin position="449"/>
        <end position="470"/>
    </location>
</feature>
<evidence type="ECO:0000259" key="2">
    <source>
        <dbReference type="Pfam" id="PF09972"/>
    </source>
</evidence>
<accession>A0A4Y3QHX6</accession>
<evidence type="ECO:0000259" key="3">
    <source>
        <dbReference type="Pfam" id="PF20990"/>
    </source>
</evidence>
<evidence type="ECO:0000313" key="4">
    <source>
        <dbReference type="EMBL" id="GEB44118.1"/>
    </source>
</evidence>
<feature type="domain" description="DUF2207" evidence="2">
    <location>
        <begin position="58"/>
        <end position="238"/>
    </location>
</feature>
<dbReference type="Proteomes" id="UP000319525">
    <property type="component" value="Unassembled WGS sequence"/>
</dbReference>
<reference evidence="4 5" key="1">
    <citation type="submission" date="2019-06" db="EMBL/GenBank/DDBJ databases">
        <title>Whole genome shotgun sequence of Microbacterium testaceum NBRC 12675.</title>
        <authorList>
            <person name="Hosoyama A."/>
            <person name="Uohara A."/>
            <person name="Ohji S."/>
            <person name="Ichikawa N."/>
        </authorList>
    </citation>
    <scope>NUCLEOTIDE SEQUENCE [LARGE SCALE GENOMIC DNA]</scope>
    <source>
        <strain evidence="4 5">NBRC 12675</strain>
    </source>
</reference>
<dbReference type="Pfam" id="PF20990">
    <property type="entry name" value="DUF2207_C"/>
    <property type="match status" value="1"/>
</dbReference>